<dbReference type="Proteomes" id="UP000178349">
    <property type="component" value="Unassembled WGS sequence"/>
</dbReference>
<protein>
    <submittedName>
        <fullName evidence="2">Uncharacterized protein</fullName>
    </submittedName>
</protein>
<accession>A0A1F6NPQ8</accession>
<name>A0A1F6NPQ8_9BACT</name>
<gene>
    <name evidence="2" type="ORF">A2493_02560</name>
</gene>
<sequence>MAPGPVVLHPRGNGVPRAGLCQAGRDRGGQGLREEGEDEQGEPEADAQQGADAEGLRLVASAATANPSSGLLRNGPRAQARRQGALRDQARLGGLMSKPILGEVQTLGRTSEIWTYALGQWQVSTTCHPTSNNFLKKNY</sequence>
<dbReference type="AlphaFoldDB" id="A0A1F6NPQ8"/>
<feature type="compositionally biased region" description="Basic and acidic residues" evidence="1">
    <location>
        <begin position="24"/>
        <end position="34"/>
    </location>
</feature>
<evidence type="ECO:0000313" key="2">
    <source>
        <dbReference type="EMBL" id="OGH85931.1"/>
    </source>
</evidence>
<proteinExistence type="predicted"/>
<reference evidence="2 3" key="1">
    <citation type="journal article" date="2016" name="Nat. Commun.">
        <title>Thousands of microbial genomes shed light on interconnected biogeochemical processes in an aquifer system.</title>
        <authorList>
            <person name="Anantharaman K."/>
            <person name="Brown C.T."/>
            <person name="Hug L.A."/>
            <person name="Sharon I."/>
            <person name="Castelle C.J."/>
            <person name="Probst A.J."/>
            <person name="Thomas B.C."/>
            <person name="Singh A."/>
            <person name="Wilkins M.J."/>
            <person name="Karaoz U."/>
            <person name="Brodie E.L."/>
            <person name="Williams K.H."/>
            <person name="Hubbard S.S."/>
            <person name="Banfield J.F."/>
        </authorList>
    </citation>
    <scope>NUCLEOTIDE SEQUENCE [LARGE SCALE GENOMIC DNA]</scope>
</reference>
<evidence type="ECO:0000256" key="1">
    <source>
        <dbReference type="SAM" id="MobiDB-lite"/>
    </source>
</evidence>
<evidence type="ECO:0000313" key="3">
    <source>
        <dbReference type="Proteomes" id="UP000178349"/>
    </source>
</evidence>
<feature type="region of interest" description="Disordered" evidence="1">
    <location>
        <begin position="1"/>
        <end position="55"/>
    </location>
</feature>
<dbReference type="EMBL" id="MFQW01000034">
    <property type="protein sequence ID" value="OGH85931.1"/>
    <property type="molecule type" value="Genomic_DNA"/>
</dbReference>
<feature type="compositionally biased region" description="Acidic residues" evidence="1">
    <location>
        <begin position="35"/>
        <end position="45"/>
    </location>
</feature>
<comment type="caution">
    <text evidence="2">The sequence shown here is derived from an EMBL/GenBank/DDBJ whole genome shotgun (WGS) entry which is preliminary data.</text>
</comment>
<organism evidence="2 3">
    <name type="scientific">Candidatus Magasanikbacteria bacterium RIFOXYC12_FULL_33_11</name>
    <dbReference type="NCBI Taxonomy" id="1798701"/>
    <lineage>
        <taxon>Bacteria</taxon>
        <taxon>Candidatus Magasanikiibacteriota</taxon>
    </lineage>
</organism>